<feature type="compositionally biased region" description="Polar residues" evidence="1">
    <location>
        <begin position="116"/>
        <end position="125"/>
    </location>
</feature>
<feature type="region of interest" description="Disordered" evidence="1">
    <location>
        <begin position="97"/>
        <end position="156"/>
    </location>
</feature>
<organism evidence="2 3">
    <name type="scientific">Penicillium angulare</name>
    <dbReference type="NCBI Taxonomy" id="116970"/>
    <lineage>
        <taxon>Eukaryota</taxon>
        <taxon>Fungi</taxon>
        <taxon>Dikarya</taxon>
        <taxon>Ascomycota</taxon>
        <taxon>Pezizomycotina</taxon>
        <taxon>Eurotiomycetes</taxon>
        <taxon>Eurotiomycetidae</taxon>
        <taxon>Eurotiales</taxon>
        <taxon>Aspergillaceae</taxon>
        <taxon>Penicillium</taxon>
    </lineage>
</organism>
<comment type="caution">
    <text evidence="2">The sequence shown here is derived from an EMBL/GenBank/DDBJ whole genome shotgun (WGS) entry which is preliminary data.</text>
</comment>
<dbReference type="OrthoDB" id="4340602at2759"/>
<sequence>MSNIQWDPLTTCEMNIASQESRTCCGRTIKDTSCKSKIRSSVIQMGLQKVTSLARRPLDLATLELSLRDIAKCFLCASWHQSQQTDDVAQRWYQAAVRNSTPSSGTGRSPPPPIAHSSSRTSVAQRSEPDHTVQSGTPNTPPHTPATSLPSPSMGSFVTAGTLRSNNVPWNISPDHPAFLSCVTNIRAGVQGIELHSLGHSDGFNDIHYVFCLTEDEGDAKETVVLRCIQCGALSHLGCMEWWMKNMDRGFKKSCFAW</sequence>
<dbReference type="AlphaFoldDB" id="A0A9W9FIP8"/>
<gene>
    <name evidence="2" type="ORF">N7456_006939</name>
</gene>
<accession>A0A9W9FIP8</accession>
<name>A0A9W9FIP8_9EURO</name>
<reference evidence="2" key="2">
    <citation type="journal article" date="2023" name="IMA Fungus">
        <title>Comparative genomic study of the Penicillium genus elucidates a diverse pangenome and 15 lateral gene transfer events.</title>
        <authorList>
            <person name="Petersen C."/>
            <person name="Sorensen T."/>
            <person name="Nielsen M.R."/>
            <person name="Sondergaard T.E."/>
            <person name="Sorensen J.L."/>
            <person name="Fitzpatrick D.A."/>
            <person name="Frisvad J.C."/>
            <person name="Nielsen K.L."/>
        </authorList>
    </citation>
    <scope>NUCLEOTIDE SEQUENCE</scope>
    <source>
        <strain evidence="2">IBT 30069</strain>
    </source>
</reference>
<dbReference type="Proteomes" id="UP001149165">
    <property type="component" value="Unassembled WGS sequence"/>
</dbReference>
<dbReference type="EMBL" id="JAPQKH010000004">
    <property type="protein sequence ID" value="KAJ5100887.1"/>
    <property type="molecule type" value="Genomic_DNA"/>
</dbReference>
<reference evidence="2" key="1">
    <citation type="submission" date="2022-11" db="EMBL/GenBank/DDBJ databases">
        <authorList>
            <person name="Petersen C."/>
        </authorList>
    </citation>
    <scope>NUCLEOTIDE SEQUENCE</scope>
    <source>
        <strain evidence="2">IBT 30069</strain>
    </source>
</reference>
<evidence type="ECO:0000256" key="1">
    <source>
        <dbReference type="SAM" id="MobiDB-lite"/>
    </source>
</evidence>
<keyword evidence="3" id="KW-1185">Reference proteome</keyword>
<proteinExistence type="predicted"/>
<protein>
    <submittedName>
        <fullName evidence="2">Uncharacterized protein</fullName>
    </submittedName>
</protein>
<evidence type="ECO:0000313" key="2">
    <source>
        <dbReference type="EMBL" id="KAJ5100887.1"/>
    </source>
</evidence>
<feature type="compositionally biased region" description="Polar residues" evidence="1">
    <location>
        <begin position="145"/>
        <end position="156"/>
    </location>
</feature>
<evidence type="ECO:0000313" key="3">
    <source>
        <dbReference type="Proteomes" id="UP001149165"/>
    </source>
</evidence>